<dbReference type="EMBL" id="CAJQZP010001153">
    <property type="protein sequence ID" value="CAG5023475.1"/>
    <property type="molecule type" value="Genomic_DNA"/>
</dbReference>
<dbReference type="OrthoDB" id="8188202at2759"/>
<feature type="compositionally biased region" description="Basic residues" evidence="1">
    <location>
        <begin position="1"/>
        <end position="13"/>
    </location>
</feature>
<feature type="region of interest" description="Disordered" evidence="1">
    <location>
        <begin position="1"/>
        <end position="20"/>
    </location>
</feature>
<evidence type="ECO:0000313" key="3">
    <source>
        <dbReference type="Proteomes" id="UP000691718"/>
    </source>
</evidence>
<evidence type="ECO:0000256" key="1">
    <source>
        <dbReference type="SAM" id="MobiDB-lite"/>
    </source>
</evidence>
<protein>
    <submittedName>
        <fullName evidence="2">(apollo) hypothetical protein</fullName>
    </submittedName>
</protein>
<organism evidence="2 3">
    <name type="scientific">Parnassius apollo</name>
    <name type="common">Apollo butterfly</name>
    <name type="synonym">Papilio apollo</name>
    <dbReference type="NCBI Taxonomy" id="110799"/>
    <lineage>
        <taxon>Eukaryota</taxon>
        <taxon>Metazoa</taxon>
        <taxon>Ecdysozoa</taxon>
        <taxon>Arthropoda</taxon>
        <taxon>Hexapoda</taxon>
        <taxon>Insecta</taxon>
        <taxon>Pterygota</taxon>
        <taxon>Neoptera</taxon>
        <taxon>Endopterygota</taxon>
        <taxon>Lepidoptera</taxon>
        <taxon>Glossata</taxon>
        <taxon>Ditrysia</taxon>
        <taxon>Papilionoidea</taxon>
        <taxon>Papilionidae</taxon>
        <taxon>Parnassiinae</taxon>
        <taxon>Parnassini</taxon>
        <taxon>Parnassius</taxon>
        <taxon>Parnassius</taxon>
    </lineage>
</organism>
<sequence length="245" mass="27341">MAGRTVRKVKRGRAKESGNNVKQLPEIIVTPPDSVGDMKVKVPERSCEVKNDNNILLDLQNENDNITQVNVNTMTNFSVKKLIEELSENSRAPKDEIANIQRRLLQQANEIMKVNTFANSQSGIEPRVIAATQKYSTAVYGRIPNVPRNVLINGTPNSVDHQQSYHADTQLVPEKLQETRADNFTGIMNSDRENMQRVGAAADAGRIFFYETSSAVRSAASTRAATTRGECLYVFVDLFVTRRIT</sequence>
<accession>A0A8S3XHG7</accession>
<keyword evidence="3" id="KW-1185">Reference proteome</keyword>
<reference evidence="2" key="1">
    <citation type="submission" date="2021-04" db="EMBL/GenBank/DDBJ databases">
        <authorList>
            <person name="Tunstrom K."/>
        </authorList>
    </citation>
    <scope>NUCLEOTIDE SEQUENCE</scope>
</reference>
<name>A0A8S3XHG7_PARAO</name>
<gene>
    <name evidence="2" type="ORF">PAPOLLO_LOCUS17972</name>
</gene>
<comment type="caution">
    <text evidence="2">The sequence shown here is derived from an EMBL/GenBank/DDBJ whole genome shotgun (WGS) entry which is preliminary data.</text>
</comment>
<evidence type="ECO:0000313" key="2">
    <source>
        <dbReference type="EMBL" id="CAG5023475.1"/>
    </source>
</evidence>
<proteinExistence type="predicted"/>
<dbReference type="Proteomes" id="UP000691718">
    <property type="component" value="Unassembled WGS sequence"/>
</dbReference>
<dbReference type="AlphaFoldDB" id="A0A8S3XHG7"/>